<protein>
    <submittedName>
        <fullName evidence="2">Uncharacterized protein</fullName>
    </submittedName>
</protein>
<proteinExistence type="predicted"/>
<dbReference type="Proteomes" id="UP000314982">
    <property type="component" value="Unassembled WGS sequence"/>
</dbReference>
<name>A0A4W5KJB5_9TELE</name>
<dbReference type="AlphaFoldDB" id="A0A4W5KJB5"/>
<dbReference type="PROSITE" id="PS50292">
    <property type="entry name" value="PEROXIDASE_3"/>
    <property type="match status" value="1"/>
</dbReference>
<accession>A0A4W5KJB5</accession>
<dbReference type="Pfam" id="PF03098">
    <property type="entry name" value="An_peroxidase"/>
    <property type="match status" value="1"/>
</dbReference>
<dbReference type="STRING" id="62062.ENSHHUP00000010500"/>
<dbReference type="GO" id="GO:0006979">
    <property type="term" value="P:response to oxidative stress"/>
    <property type="evidence" value="ECO:0007669"/>
    <property type="project" value="InterPro"/>
</dbReference>
<dbReference type="InterPro" id="IPR019791">
    <property type="entry name" value="Haem_peroxidase_animal"/>
</dbReference>
<evidence type="ECO:0000313" key="2">
    <source>
        <dbReference type="Ensembl" id="ENSHHUP00000010500.1"/>
    </source>
</evidence>
<dbReference type="InterPro" id="IPR010255">
    <property type="entry name" value="Haem_peroxidase_sf"/>
</dbReference>
<sequence length="178" mass="19992">YITIIKVLNLSITLKGPSIYTFTRADSQAKVPWEVQRYDGWYNNLAYHSRGAVGSPLVRLLPARYSDGVLQPLQEPQLPNPRRVSDVTARGPSGLPSAHNQTVLSVFFGYHVIFEIQDSRPPGCPPEFMHISVPEGDPVFDPNRTGRVLLPFQRGPWEKHSSQSPNNPRTQVIALTHR</sequence>
<dbReference type="GO" id="GO:0020037">
    <property type="term" value="F:heme binding"/>
    <property type="evidence" value="ECO:0007669"/>
    <property type="project" value="InterPro"/>
</dbReference>
<dbReference type="Gene3D" id="1.10.640.10">
    <property type="entry name" value="Haem peroxidase domain superfamily, animal type"/>
    <property type="match status" value="1"/>
</dbReference>
<keyword evidence="3" id="KW-1185">Reference proteome</keyword>
<feature type="region of interest" description="Disordered" evidence="1">
    <location>
        <begin position="74"/>
        <end position="95"/>
    </location>
</feature>
<reference evidence="2" key="3">
    <citation type="submission" date="2025-09" db="UniProtKB">
        <authorList>
            <consortium name="Ensembl"/>
        </authorList>
    </citation>
    <scope>IDENTIFICATION</scope>
</reference>
<organism evidence="2 3">
    <name type="scientific">Hucho hucho</name>
    <name type="common">huchen</name>
    <dbReference type="NCBI Taxonomy" id="62062"/>
    <lineage>
        <taxon>Eukaryota</taxon>
        <taxon>Metazoa</taxon>
        <taxon>Chordata</taxon>
        <taxon>Craniata</taxon>
        <taxon>Vertebrata</taxon>
        <taxon>Euteleostomi</taxon>
        <taxon>Actinopterygii</taxon>
        <taxon>Neopterygii</taxon>
        <taxon>Teleostei</taxon>
        <taxon>Protacanthopterygii</taxon>
        <taxon>Salmoniformes</taxon>
        <taxon>Salmonidae</taxon>
        <taxon>Salmoninae</taxon>
        <taxon>Hucho</taxon>
    </lineage>
</organism>
<dbReference type="PANTHER" id="PTHR11475:SF144">
    <property type="entry name" value="NAD(P)H OXIDASE (H2O2-FORMING)"/>
    <property type="match status" value="1"/>
</dbReference>
<reference evidence="2" key="2">
    <citation type="submission" date="2025-08" db="UniProtKB">
        <authorList>
            <consortium name="Ensembl"/>
        </authorList>
    </citation>
    <scope>IDENTIFICATION</scope>
</reference>
<dbReference type="GeneTree" id="ENSGT00940000163963"/>
<dbReference type="SUPFAM" id="SSF48113">
    <property type="entry name" value="Heme-dependent peroxidases"/>
    <property type="match status" value="1"/>
</dbReference>
<feature type="region of interest" description="Disordered" evidence="1">
    <location>
        <begin position="156"/>
        <end position="178"/>
    </location>
</feature>
<evidence type="ECO:0000313" key="3">
    <source>
        <dbReference type="Proteomes" id="UP000314982"/>
    </source>
</evidence>
<dbReference type="GO" id="GO:0004601">
    <property type="term" value="F:peroxidase activity"/>
    <property type="evidence" value="ECO:0007669"/>
    <property type="project" value="InterPro"/>
</dbReference>
<evidence type="ECO:0000256" key="1">
    <source>
        <dbReference type="SAM" id="MobiDB-lite"/>
    </source>
</evidence>
<dbReference type="InterPro" id="IPR037120">
    <property type="entry name" value="Haem_peroxidase_sf_animal"/>
</dbReference>
<reference evidence="3" key="1">
    <citation type="submission" date="2018-06" db="EMBL/GenBank/DDBJ databases">
        <title>Genome assembly of Danube salmon.</title>
        <authorList>
            <person name="Macqueen D.J."/>
            <person name="Gundappa M.K."/>
        </authorList>
    </citation>
    <scope>NUCLEOTIDE SEQUENCE [LARGE SCALE GENOMIC DNA]</scope>
</reference>
<dbReference type="Ensembl" id="ENSHHUT00000010837.1">
    <property type="protein sequence ID" value="ENSHHUP00000010500.1"/>
    <property type="gene ID" value="ENSHHUG00000006429.1"/>
</dbReference>
<dbReference type="PANTHER" id="PTHR11475">
    <property type="entry name" value="OXIDASE/PEROXIDASE"/>
    <property type="match status" value="1"/>
</dbReference>